<dbReference type="PROSITE" id="PS51462">
    <property type="entry name" value="NUDIX"/>
    <property type="match status" value="1"/>
</dbReference>
<dbReference type="PATRIC" id="fig|1120926.3.peg.1915"/>
<dbReference type="AlphaFoldDB" id="N8ZPF1"/>
<comment type="caution">
    <text evidence="9">The sequence shown here is derived from an EMBL/GenBank/DDBJ whole genome shotgun (WGS) entry which is preliminary data.</text>
</comment>
<evidence type="ECO:0000256" key="3">
    <source>
        <dbReference type="ARBA" id="ARBA00022723"/>
    </source>
</evidence>
<dbReference type="Gene3D" id="3.90.79.10">
    <property type="entry name" value="Nucleoside Triphosphate Pyrophosphohydrolase"/>
    <property type="match status" value="1"/>
</dbReference>
<feature type="compositionally biased region" description="Basic and acidic residues" evidence="7">
    <location>
        <begin position="10"/>
        <end position="20"/>
    </location>
</feature>
<dbReference type="GO" id="GO:0046872">
    <property type="term" value="F:metal ion binding"/>
    <property type="evidence" value="ECO:0007669"/>
    <property type="project" value="UniProtKB-KW"/>
</dbReference>
<dbReference type="PANTHER" id="PTHR12992:SF11">
    <property type="entry name" value="MITOCHONDRIAL COENZYME A DIPHOSPHATASE NUDT8"/>
    <property type="match status" value="1"/>
</dbReference>
<keyword evidence="5" id="KW-0460">Magnesium</keyword>
<dbReference type="NCBIfam" id="NF007980">
    <property type="entry name" value="PRK10707.1"/>
    <property type="match status" value="1"/>
</dbReference>
<evidence type="ECO:0000256" key="7">
    <source>
        <dbReference type="SAM" id="MobiDB-lite"/>
    </source>
</evidence>
<keyword evidence="3" id="KW-0479">Metal-binding</keyword>
<evidence type="ECO:0000313" key="9">
    <source>
        <dbReference type="EMBL" id="ENV33613.1"/>
    </source>
</evidence>
<organism evidence="9 10">
    <name type="scientific">Acinetobacter gerneri DSM 14967 = CIP 107464 = MTCC 9824</name>
    <dbReference type="NCBI Taxonomy" id="1120926"/>
    <lineage>
        <taxon>Bacteria</taxon>
        <taxon>Pseudomonadati</taxon>
        <taxon>Pseudomonadota</taxon>
        <taxon>Gammaproteobacteria</taxon>
        <taxon>Moraxellales</taxon>
        <taxon>Moraxellaceae</taxon>
        <taxon>Acinetobacter</taxon>
    </lineage>
</organism>
<keyword evidence="4" id="KW-0378">Hydrolase</keyword>
<dbReference type="GO" id="GO:0010945">
    <property type="term" value="F:coenzyme A diphosphatase activity"/>
    <property type="evidence" value="ECO:0007669"/>
    <property type="project" value="InterPro"/>
</dbReference>
<accession>N8ZPF1</accession>
<dbReference type="Proteomes" id="UP000013117">
    <property type="component" value="Unassembled WGS sequence"/>
</dbReference>
<dbReference type="HOGENOM" id="CLU_040940_5_2_6"/>
<name>N8ZPF1_9GAMM</name>
<dbReference type="CDD" id="cd03426">
    <property type="entry name" value="NUDIX_CoAse_Nudt7"/>
    <property type="match status" value="1"/>
</dbReference>
<evidence type="ECO:0000256" key="4">
    <source>
        <dbReference type="ARBA" id="ARBA00022801"/>
    </source>
</evidence>
<keyword evidence="10" id="KW-1185">Reference proteome</keyword>
<evidence type="ECO:0000259" key="8">
    <source>
        <dbReference type="PROSITE" id="PS51462"/>
    </source>
</evidence>
<feature type="region of interest" description="Disordered" evidence="7">
    <location>
        <begin position="1"/>
        <end position="20"/>
    </location>
</feature>
<dbReference type="InterPro" id="IPR015797">
    <property type="entry name" value="NUDIX_hydrolase-like_dom_sf"/>
</dbReference>
<dbReference type="EMBL" id="APPN01000064">
    <property type="protein sequence ID" value="ENV33613.1"/>
    <property type="molecule type" value="Genomic_DNA"/>
</dbReference>
<protein>
    <recommendedName>
        <fullName evidence="8">Nudix hydrolase domain-containing protein</fullName>
    </recommendedName>
</protein>
<evidence type="ECO:0000256" key="2">
    <source>
        <dbReference type="ARBA" id="ARBA00001946"/>
    </source>
</evidence>
<comment type="cofactor">
    <cofactor evidence="2">
        <name>Mg(2+)</name>
        <dbReference type="ChEBI" id="CHEBI:18420"/>
    </cofactor>
</comment>
<feature type="domain" description="Nudix hydrolase" evidence="8">
    <location>
        <begin position="45"/>
        <end position="177"/>
    </location>
</feature>
<proteinExistence type="predicted"/>
<dbReference type="InterPro" id="IPR000086">
    <property type="entry name" value="NUDIX_hydrolase_dom"/>
</dbReference>
<keyword evidence="6" id="KW-0464">Manganese</keyword>
<dbReference type="STRING" id="202952.GCA_000747725_01490"/>
<dbReference type="Pfam" id="PF00293">
    <property type="entry name" value="NUDIX"/>
    <property type="match status" value="1"/>
</dbReference>
<dbReference type="SUPFAM" id="SSF55811">
    <property type="entry name" value="Nudix"/>
    <property type="match status" value="1"/>
</dbReference>
<reference evidence="9 10" key="1">
    <citation type="submission" date="2013-02" db="EMBL/GenBank/DDBJ databases">
        <title>The Genome Sequence of Acinetobacter gerneri CIP 107464.</title>
        <authorList>
            <consortium name="The Broad Institute Genome Sequencing Platform"/>
            <consortium name="The Broad Institute Genome Sequencing Center for Infectious Disease"/>
            <person name="Cerqueira G."/>
            <person name="Feldgarden M."/>
            <person name="Courvalin P."/>
            <person name="Perichon B."/>
            <person name="Grillot-Courvalin C."/>
            <person name="Clermont D."/>
            <person name="Rocha E."/>
            <person name="Yoon E.-J."/>
            <person name="Nemec A."/>
            <person name="Walker B."/>
            <person name="Young S.K."/>
            <person name="Zeng Q."/>
            <person name="Gargeya S."/>
            <person name="Fitzgerald M."/>
            <person name="Haas B."/>
            <person name="Abouelleil A."/>
            <person name="Alvarado L."/>
            <person name="Arachchi H.M."/>
            <person name="Berlin A.M."/>
            <person name="Chapman S.B."/>
            <person name="Dewar J."/>
            <person name="Goldberg J."/>
            <person name="Griggs A."/>
            <person name="Gujja S."/>
            <person name="Hansen M."/>
            <person name="Howarth C."/>
            <person name="Imamovic A."/>
            <person name="Larimer J."/>
            <person name="McCowan C."/>
            <person name="Murphy C."/>
            <person name="Neiman D."/>
            <person name="Pearson M."/>
            <person name="Priest M."/>
            <person name="Roberts A."/>
            <person name="Saif S."/>
            <person name="Shea T."/>
            <person name="Sisk P."/>
            <person name="Sykes S."/>
            <person name="Wortman J."/>
            <person name="Nusbaum C."/>
            <person name="Birren B."/>
        </authorList>
    </citation>
    <scope>NUCLEOTIDE SEQUENCE [LARGE SCALE GENOMIC DNA]</scope>
    <source>
        <strain evidence="9 10">CIP 107464</strain>
    </source>
</reference>
<dbReference type="InterPro" id="IPR045121">
    <property type="entry name" value="CoAse"/>
</dbReference>
<evidence type="ECO:0000313" key="10">
    <source>
        <dbReference type="Proteomes" id="UP000013117"/>
    </source>
</evidence>
<gene>
    <name evidence="9" type="ORF">F960_01992</name>
</gene>
<evidence type="ECO:0000256" key="5">
    <source>
        <dbReference type="ARBA" id="ARBA00022842"/>
    </source>
</evidence>
<evidence type="ECO:0000256" key="1">
    <source>
        <dbReference type="ARBA" id="ARBA00001936"/>
    </source>
</evidence>
<dbReference type="PANTHER" id="PTHR12992">
    <property type="entry name" value="NUDIX HYDROLASE"/>
    <property type="match status" value="1"/>
</dbReference>
<evidence type="ECO:0000256" key="6">
    <source>
        <dbReference type="ARBA" id="ARBA00023211"/>
    </source>
</evidence>
<dbReference type="eggNOG" id="COG0494">
    <property type="taxonomic scope" value="Bacteria"/>
</dbReference>
<sequence>MLKNSYMMEQEQKDRRDKYSMRNIKDHSLTLTLQQRLRFAQHIEPAQAAVLIAITDENDPKVVLTRRSLYLNNHAGEVSFPGGKRDPEDTSNIAVALREAWEETALNPFDVKLLGDLPMEKAKSGISVKPVVGLIPPHVELIAQPSEIDRIFYAPLRHLMDAKPIPYEVRMAHQSIYFPSMRVENEIVWGLTARILISLFHYGLDYRKEWPFVLNSPSFHAHTQKIK</sequence>
<comment type="cofactor">
    <cofactor evidence="1">
        <name>Mn(2+)</name>
        <dbReference type="ChEBI" id="CHEBI:29035"/>
    </cofactor>
</comment>